<gene>
    <name evidence="4" type="ORF">OHC33_008388</name>
</gene>
<evidence type="ECO:0000259" key="2">
    <source>
        <dbReference type="Pfam" id="PF23074"/>
    </source>
</evidence>
<dbReference type="Pfam" id="PF23076">
    <property type="entry name" value="PH_FT_C"/>
    <property type="match status" value="1"/>
</dbReference>
<proteinExistence type="predicted"/>
<protein>
    <submittedName>
        <fullName evidence="4">Uncharacterized protein</fullName>
    </submittedName>
</protein>
<feature type="domain" description="PH" evidence="2">
    <location>
        <begin position="335"/>
        <end position="437"/>
    </location>
</feature>
<reference evidence="4 5" key="1">
    <citation type="submission" date="2022-12" db="EMBL/GenBank/DDBJ databases">
        <title>Genomic features and morphological characterization of a novel Knufia sp. strain isolated from spacecraft assembly facility.</title>
        <authorList>
            <person name="Teixeira M."/>
            <person name="Chander A.M."/>
            <person name="Stajich J.E."/>
            <person name="Venkateswaran K."/>
        </authorList>
    </citation>
    <scope>NUCLEOTIDE SEQUENCE [LARGE SCALE GENOMIC DNA]</scope>
    <source>
        <strain evidence="4 5">FJI-L2-BK-P2</strain>
    </source>
</reference>
<keyword evidence="5" id="KW-1185">Reference proteome</keyword>
<dbReference type="InterPro" id="IPR057081">
    <property type="entry name" value="PH_N"/>
</dbReference>
<feature type="compositionally biased region" description="Polar residues" evidence="1">
    <location>
        <begin position="203"/>
        <end position="213"/>
    </location>
</feature>
<feature type="compositionally biased region" description="Basic and acidic residues" evidence="1">
    <location>
        <begin position="181"/>
        <end position="190"/>
    </location>
</feature>
<dbReference type="EMBL" id="JAKLMC020000026">
    <property type="protein sequence ID" value="KAK5950445.1"/>
    <property type="molecule type" value="Genomic_DNA"/>
</dbReference>
<evidence type="ECO:0000259" key="3">
    <source>
        <dbReference type="Pfam" id="PF23076"/>
    </source>
</evidence>
<dbReference type="Proteomes" id="UP001316803">
    <property type="component" value="Unassembled WGS sequence"/>
</dbReference>
<dbReference type="AlphaFoldDB" id="A0AAN8EIL3"/>
<evidence type="ECO:0000313" key="4">
    <source>
        <dbReference type="EMBL" id="KAK5950445.1"/>
    </source>
</evidence>
<organism evidence="4 5">
    <name type="scientific">Knufia fluminis</name>
    <dbReference type="NCBI Taxonomy" id="191047"/>
    <lineage>
        <taxon>Eukaryota</taxon>
        <taxon>Fungi</taxon>
        <taxon>Dikarya</taxon>
        <taxon>Ascomycota</taxon>
        <taxon>Pezizomycotina</taxon>
        <taxon>Eurotiomycetes</taxon>
        <taxon>Chaetothyriomycetidae</taxon>
        <taxon>Chaetothyriales</taxon>
        <taxon>Trichomeriaceae</taxon>
        <taxon>Knufia</taxon>
    </lineage>
</organism>
<feature type="compositionally biased region" description="Basic and acidic residues" evidence="1">
    <location>
        <begin position="231"/>
        <end position="248"/>
    </location>
</feature>
<sequence>MPEKYARLSVNGMTLIDEAERAEKIRNAFIMFSGPCAQDHNAIQAINKAVSELSSLSCVLREIDRLIELDTGSGLAIIEDDLKYVHEDVTWTLNDIWQCLGRLGREHTVEDYQKAWKDITETSWKNDGKSLDRTLEGYRRFLESLNKTLDRYASKLDDRPFVLTLPTSHVITPTVHDLRPEIERIHDRRSPQPSLRSPRPVTPTISRKNSTRSIQRHPLSRNNSMKLRSPKATDVKQQKSYERERPMSPDDSSVSSSSEAIRFRDKPWAPSPPLSPTATISSISQVSSTAPSLETSSQHWAKNVFKNVASTPLPWSNEETRYHEVQGTKEHSYPNQAYDSVLNLAYPEGVRISLFCRSSDYRSKIVVLYRDRKGNSEYGCLPLEDLHLRREGSVLRVCRRKSSGKPVPWVSMKFTTIERMILFAGTFIAMRSQDSSTSGPPPTVHDDELRDEVCEFAGSIVDSGFSHALRIYHDRITGAIRLQASVLKGELDRTPVWTAFITHVITSPDWCRRVDRKTIALADLKPHIFSARYKTYLAPSGAFMLRFETRDDAESFLEVLEHLRTTMGGYQH</sequence>
<dbReference type="InterPro" id="IPR057082">
    <property type="entry name" value="PH_C"/>
</dbReference>
<feature type="region of interest" description="Disordered" evidence="1">
    <location>
        <begin position="181"/>
        <end position="276"/>
    </location>
</feature>
<accession>A0AAN8EIL3</accession>
<evidence type="ECO:0000256" key="1">
    <source>
        <dbReference type="SAM" id="MobiDB-lite"/>
    </source>
</evidence>
<evidence type="ECO:0000313" key="5">
    <source>
        <dbReference type="Proteomes" id="UP001316803"/>
    </source>
</evidence>
<comment type="caution">
    <text evidence="4">The sequence shown here is derived from an EMBL/GenBank/DDBJ whole genome shotgun (WGS) entry which is preliminary data.</text>
</comment>
<feature type="compositionally biased region" description="Low complexity" evidence="1">
    <location>
        <begin position="249"/>
        <end position="258"/>
    </location>
</feature>
<feature type="domain" description="PH" evidence="3">
    <location>
        <begin position="455"/>
        <end position="564"/>
    </location>
</feature>
<name>A0AAN8EIL3_9EURO</name>
<dbReference type="Pfam" id="PF23074">
    <property type="entry name" value="PH_FT_N"/>
    <property type="match status" value="1"/>
</dbReference>